<feature type="binding site" evidence="12">
    <location>
        <position position="456"/>
    </location>
    <ligand>
        <name>meso-2,6-diaminopimelate</name>
        <dbReference type="ChEBI" id="CHEBI:57791"/>
    </ligand>
</feature>
<evidence type="ECO:0000313" key="18">
    <source>
        <dbReference type="Proteomes" id="UP000295726"/>
    </source>
</evidence>
<dbReference type="Gene3D" id="3.40.1390.10">
    <property type="entry name" value="MurE/MurF, N-terminal domain"/>
    <property type="match status" value="1"/>
</dbReference>
<feature type="domain" description="Mur ligase C-terminal" evidence="15">
    <location>
        <begin position="331"/>
        <end position="458"/>
    </location>
</feature>
<evidence type="ECO:0000256" key="9">
    <source>
        <dbReference type="ARBA" id="ARBA00022984"/>
    </source>
</evidence>
<comment type="similarity">
    <text evidence="2 12">Belongs to the MurCDEF family. MurE subfamily.</text>
</comment>
<evidence type="ECO:0000259" key="14">
    <source>
        <dbReference type="Pfam" id="PF01225"/>
    </source>
</evidence>
<sequence>MKLNQLLERLEYEVTQGSDEIEITTLINDSRKVEKGSVFVCISGAVSDGHEFVSEVAEKGAYAVIVEKEVTAPEDVTVIRVADTRYALALMSAAYFGYPAEKMRIIGITGTKGKTTTTYMIKSILEEVGHKVGLIGTIEAIIGNKKIPASNTTPESFTIHQYFAKMAEDGCDCVVMEVSSQGLMLNRTAGIPFEIGIFTNLGRDHIGPNEHKDFEDYKRCKGLLFKQCKLGIANVDDPYFKEVFSGATCRTETFGFSERADLRAVNTHLMSRPGYLGVSYHVTGLLDFDVEIDIPGKFSVYNSLTAIAVCRHFQVPAKKIQEALKVAKVKGRIEMIKVSDDFTLMIDYAHNAMSLESLLTTLKEYNPARLVCLFGCGGNRSKERRYEMGEVSGRLADLTIITSDNPRFEEPQGIIDDIKTGISKTNGKYVEICDRKEAIRYAIEHGQPGDVIVLAGKGHEDYQEIKGVKHPMDERVLIKEVLTELKKQKKTQSR</sequence>
<dbReference type="PROSITE" id="PS01011">
    <property type="entry name" value="FOLYLPOLYGLU_SYNT_1"/>
    <property type="match status" value="1"/>
</dbReference>
<comment type="catalytic activity">
    <reaction evidence="12">
        <text>UDP-N-acetyl-alpha-D-muramoyl-L-alanyl-D-glutamate + meso-2,6-diaminopimelate + ATP = UDP-N-acetyl-alpha-D-muramoyl-L-alanyl-gamma-D-glutamyl-meso-2,6-diaminopimelate + ADP + phosphate + H(+)</text>
        <dbReference type="Rhea" id="RHEA:23676"/>
        <dbReference type="ChEBI" id="CHEBI:15378"/>
        <dbReference type="ChEBI" id="CHEBI:30616"/>
        <dbReference type="ChEBI" id="CHEBI:43474"/>
        <dbReference type="ChEBI" id="CHEBI:57791"/>
        <dbReference type="ChEBI" id="CHEBI:83900"/>
        <dbReference type="ChEBI" id="CHEBI:83905"/>
        <dbReference type="ChEBI" id="CHEBI:456216"/>
        <dbReference type="EC" id="6.3.2.13"/>
    </reaction>
</comment>
<comment type="cofactor">
    <cofactor evidence="12">
        <name>Mg(2+)</name>
        <dbReference type="ChEBI" id="CHEBI:18420"/>
    </cofactor>
</comment>
<feature type="binding site" evidence="12">
    <location>
        <begin position="110"/>
        <end position="116"/>
    </location>
    <ligand>
        <name>ATP</name>
        <dbReference type="ChEBI" id="CHEBI:30616"/>
    </ligand>
</feature>
<dbReference type="InterPro" id="IPR036615">
    <property type="entry name" value="Mur_ligase_C_dom_sf"/>
</dbReference>
<dbReference type="InterPro" id="IPR035911">
    <property type="entry name" value="MurE/MurF_N"/>
</dbReference>
<dbReference type="GO" id="GO:0005524">
    <property type="term" value="F:ATP binding"/>
    <property type="evidence" value="ECO:0007669"/>
    <property type="project" value="UniProtKB-UniRule"/>
</dbReference>
<proteinExistence type="inferred from homology"/>
<dbReference type="Pfam" id="PF08245">
    <property type="entry name" value="Mur_ligase_M"/>
    <property type="match status" value="1"/>
</dbReference>
<evidence type="ECO:0000256" key="7">
    <source>
        <dbReference type="ARBA" id="ARBA00022840"/>
    </source>
</evidence>
<keyword evidence="4 12" id="KW-0436">Ligase</keyword>
<dbReference type="GO" id="GO:0051301">
    <property type="term" value="P:cell division"/>
    <property type="evidence" value="ECO:0007669"/>
    <property type="project" value="UniProtKB-KW"/>
</dbReference>
<comment type="subcellular location">
    <subcellularLocation>
        <location evidence="12 13">Cytoplasm</location>
    </subcellularLocation>
</comment>
<reference evidence="17 18" key="1">
    <citation type="submission" date="2019-03" db="EMBL/GenBank/DDBJ databases">
        <title>Genomic Encyclopedia of Type Strains, Phase IV (KMG-IV): sequencing the most valuable type-strain genomes for metagenomic binning, comparative biology and taxonomic classification.</title>
        <authorList>
            <person name="Goeker M."/>
        </authorList>
    </citation>
    <scope>NUCLEOTIDE SEQUENCE [LARGE SCALE GENOMIC DNA]</scope>
    <source>
        <strain evidence="17 18">DSM 29489</strain>
    </source>
</reference>
<dbReference type="GO" id="GO:0009252">
    <property type="term" value="P:peptidoglycan biosynthetic process"/>
    <property type="evidence" value="ECO:0007669"/>
    <property type="project" value="UniProtKB-UniRule"/>
</dbReference>
<dbReference type="Proteomes" id="UP000295726">
    <property type="component" value="Unassembled WGS sequence"/>
</dbReference>
<keyword evidence="18" id="KW-1185">Reference proteome</keyword>
<dbReference type="Gene3D" id="3.90.190.20">
    <property type="entry name" value="Mur ligase, C-terminal domain"/>
    <property type="match status" value="1"/>
</dbReference>
<dbReference type="OrthoDB" id="9800958at2"/>
<dbReference type="AlphaFoldDB" id="A0A4R3K2Y4"/>
<dbReference type="SUPFAM" id="SSF53244">
    <property type="entry name" value="MurD-like peptide ligases, peptide-binding domain"/>
    <property type="match status" value="1"/>
</dbReference>
<feature type="binding site" evidence="12">
    <location>
        <position position="187"/>
    </location>
    <ligand>
        <name>UDP-N-acetyl-alpha-D-muramoyl-L-alanyl-D-glutamate</name>
        <dbReference type="ChEBI" id="CHEBI:83900"/>
    </ligand>
</feature>
<evidence type="ECO:0000256" key="13">
    <source>
        <dbReference type="RuleBase" id="RU004135"/>
    </source>
</evidence>
<dbReference type="EMBL" id="SLZZ01000021">
    <property type="protein sequence ID" value="TCS77019.1"/>
    <property type="molecule type" value="Genomic_DNA"/>
</dbReference>
<comment type="pathway">
    <text evidence="1 12 13">Cell wall biogenesis; peptidoglycan biosynthesis.</text>
</comment>
<keyword evidence="8 12" id="KW-0133">Cell shape</keyword>
<feature type="short sequence motif" description="Meso-diaminopimelate recognition motif" evidence="12">
    <location>
        <begin position="404"/>
        <end position="407"/>
    </location>
</feature>
<evidence type="ECO:0000256" key="11">
    <source>
        <dbReference type="ARBA" id="ARBA00023316"/>
    </source>
</evidence>
<evidence type="ECO:0000313" key="17">
    <source>
        <dbReference type="EMBL" id="TCS77019.1"/>
    </source>
</evidence>
<dbReference type="GO" id="GO:0000287">
    <property type="term" value="F:magnesium ion binding"/>
    <property type="evidence" value="ECO:0007669"/>
    <property type="project" value="UniProtKB-UniRule"/>
</dbReference>
<feature type="domain" description="Mur ligase N-terminal catalytic" evidence="14">
    <location>
        <begin position="23"/>
        <end position="94"/>
    </location>
</feature>
<dbReference type="SUPFAM" id="SSF63418">
    <property type="entry name" value="MurE/MurF N-terminal domain"/>
    <property type="match status" value="1"/>
</dbReference>
<comment type="PTM">
    <text evidence="12">Carboxylation is probably crucial for Mg(2+) binding and, consequently, for the gamma-phosphate positioning of ATP.</text>
</comment>
<dbReference type="NCBIfam" id="NF001126">
    <property type="entry name" value="PRK00139.1-4"/>
    <property type="match status" value="1"/>
</dbReference>
<evidence type="ECO:0000256" key="12">
    <source>
        <dbReference type="HAMAP-Rule" id="MF_00208"/>
    </source>
</evidence>
<comment type="caution">
    <text evidence="12">Lacks conserved residue(s) required for the propagation of feature annotation.</text>
</comment>
<dbReference type="GO" id="GO:0004326">
    <property type="term" value="F:tetrahydrofolylpolyglutamate synthase activity"/>
    <property type="evidence" value="ECO:0007669"/>
    <property type="project" value="InterPro"/>
</dbReference>
<dbReference type="Pfam" id="PF02875">
    <property type="entry name" value="Mur_ligase_C"/>
    <property type="match status" value="1"/>
</dbReference>
<evidence type="ECO:0000259" key="15">
    <source>
        <dbReference type="Pfam" id="PF02875"/>
    </source>
</evidence>
<dbReference type="HAMAP" id="MF_00208">
    <property type="entry name" value="MurE"/>
    <property type="match status" value="1"/>
</dbReference>
<feature type="binding site" evidence="12">
    <location>
        <position position="380"/>
    </location>
    <ligand>
        <name>meso-2,6-diaminopimelate</name>
        <dbReference type="ChEBI" id="CHEBI:57791"/>
    </ligand>
</feature>
<keyword evidence="9 12" id="KW-0573">Peptidoglycan synthesis</keyword>
<protein>
    <recommendedName>
        <fullName evidence="12">UDP-N-acetylmuramoyl-L-alanyl-D-glutamate--2,6-diaminopimelate ligase</fullName>
        <ecNumber evidence="12">6.3.2.13</ecNumber>
    </recommendedName>
    <alternativeName>
        <fullName evidence="12">Meso-A2pm-adding enzyme</fullName>
    </alternativeName>
    <alternativeName>
        <fullName evidence="12">Meso-diaminopimelate-adding enzyme</fullName>
    </alternativeName>
    <alternativeName>
        <fullName evidence="12">UDP-MurNAc-L-Ala-D-Glu:meso-diaminopimelate ligase</fullName>
    </alternativeName>
    <alternativeName>
        <fullName evidence="12">UDP-MurNAc-tripeptide synthetase</fullName>
    </alternativeName>
    <alternativeName>
        <fullName evidence="12">UDP-N-acetylmuramyl-tripeptide synthetase</fullName>
    </alternativeName>
</protein>
<comment type="function">
    <text evidence="12">Catalyzes the addition of meso-diaminopimelic acid to the nucleotide precursor UDP-N-acetylmuramoyl-L-alanyl-D-glutamate (UMAG) in the biosynthesis of bacterial cell-wall peptidoglycan.</text>
</comment>
<dbReference type="InterPro" id="IPR036565">
    <property type="entry name" value="Mur-like_cat_sf"/>
</dbReference>
<dbReference type="Gene3D" id="3.40.1190.10">
    <property type="entry name" value="Mur-like, catalytic domain"/>
    <property type="match status" value="1"/>
</dbReference>
<evidence type="ECO:0000256" key="3">
    <source>
        <dbReference type="ARBA" id="ARBA00022490"/>
    </source>
</evidence>
<evidence type="ECO:0000256" key="4">
    <source>
        <dbReference type="ARBA" id="ARBA00022598"/>
    </source>
</evidence>
<dbReference type="InterPro" id="IPR005761">
    <property type="entry name" value="UDP-N-AcMur-Glu-dNH2Pim_ligase"/>
</dbReference>
<evidence type="ECO:0000259" key="16">
    <source>
        <dbReference type="Pfam" id="PF08245"/>
    </source>
</evidence>
<keyword evidence="11 12" id="KW-0961">Cell wall biogenesis/degradation</keyword>
<dbReference type="GO" id="GO:0071555">
    <property type="term" value="P:cell wall organization"/>
    <property type="evidence" value="ECO:0007669"/>
    <property type="project" value="UniProtKB-KW"/>
</dbReference>
<keyword evidence="3 12" id="KW-0963">Cytoplasm</keyword>
<dbReference type="SUPFAM" id="SSF53623">
    <property type="entry name" value="MurD-like peptide ligases, catalytic domain"/>
    <property type="match status" value="1"/>
</dbReference>
<dbReference type="PANTHER" id="PTHR23135">
    <property type="entry name" value="MUR LIGASE FAMILY MEMBER"/>
    <property type="match status" value="1"/>
</dbReference>
<feature type="modified residue" description="N6-carboxylysine" evidence="12">
    <location>
        <position position="221"/>
    </location>
</feature>
<dbReference type="PANTHER" id="PTHR23135:SF4">
    <property type="entry name" value="UDP-N-ACETYLMURAMOYL-L-ALANYL-D-GLUTAMATE--2,6-DIAMINOPIMELATE LIGASE MURE HOMOLOG, CHLOROPLASTIC"/>
    <property type="match status" value="1"/>
</dbReference>
<evidence type="ECO:0000256" key="6">
    <source>
        <dbReference type="ARBA" id="ARBA00022741"/>
    </source>
</evidence>
<dbReference type="GO" id="GO:0005737">
    <property type="term" value="C:cytoplasm"/>
    <property type="evidence" value="ECO:0007669"/>
    <property type="project" value="UniProtKB-SubCell"/>
</dbReference>
<feature type="binding site" evidence="12">
    <location>
        <position position="30"/>
    </location>
    <ligand>
        <name>UDP-N-acetyl-alpha-D-muramoyl-L-alanyl-D-glutamate</name>
        <dbReference type="ChEBI" id="CHEBI:83900"/>
    </ligand>
</feature>
<dbReference type="InterPro" id="IPR013221">
    <property type="entry name" value="Mur_ligase_cen"/>
</dbReference>
<accession>A0A4R3K2Y4</accession>
<evidence type="ECO:0000256" key="8">
    <source>
        <dbReference type="ARBA" id="ARBA00022960"/>
    </source>
</evidence>
<evidence type="ECO:0000256" key="5">
    <source>
        <dbReference type="ARBA" id="ARBA00022618"/>
    </source>
</evidence>
<dbReference type="UniPathway" id="UPA00219"/>
<dbReference type="RefSeq" id="WP_132382632.1">
    <property type="nucleotide sequence ID" value="NZ_DAIPCY010000004.1"/>
</dbReference>
<name>A0A4R3K2Y4_9FIRM</name>
<comment type="caution">
    <text evidence="17">The sequence shown here is derived from an EMBL/GenBank/DDBJ whole genome shotgun (WGS) entry which is preliminary data.</text>
</comment>
<dbReference type="InterPro" id="IPR004101">
    <property type="entry name" value="Mur_ligase_C"/>
</dbReference>
<feature type="binding site" evidence="12">
    <location>
        <position position="151"/>
    </location>
    <ligand>
        <name>UDP-N-acetyl-alpha-D-muramoyl-L-alanyl-D-glutamate</name>
        <dbReference type="ChEBI" id="CHEBI:83900"/>
    </ligand>
</feature>
<feature type="domain" description="Mur ligase central" evidence="16">
    <location>
        <begin position="108"/>
        <end position="310"/>
    </location>
</feature>
<organism evidence="17 18">
    <name type="scientific">Muricomes intestini</name>
    <dbReference type="NCBI Taxonomy" id="1796634"/>
    <lineage>
        <taxon>Bacteria</taxon>
        <taxon>Bacillati</taxon>
        <taxon>Bacillota</taxon>
        <taxon>Clostridia</taxon>
        <taxon>Lachnospirales</taxon>
        <taxon>Lachnospiraceae</taxon>
        <taxon>Muricomes</taxon>
    </lineage>
</organism>
<dbReference type="Pfam" id="PF01225">
    <property type="entry name" value="Mur_ligase"/>
    <property type="match status" value="1"/>
</dbReference>
<evidence type="ECO:0000256" key="10">
    <source>
        <dbReference type="ARBA" id="ARBA00023306"/>
    </source>
</evidence>
<feature type="binding site" evidence="12">
    <location>
        <begin position="404"/>
        <end position="407"/>
    </location>
    <ligand>
        <name>meso-2,6-diaminopimelate</name>
        <dbReference type="ChEBI" id="CHEBI:57791"/>
    </ligand>
</feature>
<dbReference type="InterPro" id="IPR000713">
    <property type="entry name" value="Mur_ligase_N"/>
</dbReference>
<keyword evidence="5 12" id="KW-0132">Cell division</keyword>
<evidence type="ECO:0000256" key="2">
    <source>
        <dbReference type="ARBA" id="ARBA00005898"/>
    </source>
</evidence>
<feature type="binding site" evidence="12">
    <location>
        <position position="179"/>
    </location>
    <ligand>
        <name>UDP-N-acetyl-alpha-D-muramoyl-L-alanyl-D-glutamate</name>
        <dbReference type="ChEBI" id="CHEBI:83900"/>
    </ligand>
</feature>
<feature type="binding site" evidence="12">
    <location>
        <position position="460"/>
    </location>
    <ligand>
        <name>meso-2,6-diaminopimelate</name>
        <dbReference type="ChEBI" id="CHEBI:57791"/>
    </ligand>
</feature>
<gene>
    <name evidence="12" type="primary">murE</name>
    <name evidence="17" type="ORF">EDD59_12115</name>
</gene>
<dbReference type="InterPro" id="IPR018109">
    <property type="entry name" value="Folylpolyglutamate_synth_CS"/>
</dbReference>
<keyword evidence="10 12" id="KW-0131">Cell cycle</keyword>
<dbReference type="GO" id="GO:0008765">
    <property type="term" value="F:UDP-N-acetylmuramoylalanyl-D-glutamate-2,6-diaminopimelate ligase activity"/>
    <property type="evidence" value="ECO:0007669"/>
    <property type="project" value="UniProtKB-UniRule"/>
</dbReference>
<keyword evidence="12" id="KW-0460">Magnesium</keyword>
<keyword evidence="7 12" id="KW-0067">ATP-binding</keyword>
<evidence type="ECO:0000256" key="1">
    <source>
        <dbReference type="ARBA" id="ARBA00004752"/>
    </source>
</evidence>
<keyword evidence="6 12" id="KW-0547">Nucleotide-binding</keyword>
<dbReference type="NCBIfam" id="TIGR01085">
    <property type="entry name" value="murE"/>
    <property type="match status" value="1"/>
</dbReference>
<dbReference type="EC" id="6.3.2.13" evidence="12"/>
<dbReference type="GO" id="GO:0008360">
    <property type="term" value="P:regulation of cell shape"/>
    <property type="evidence" value="ECO:0007669"/>
    <property type="project" value="UniProtKB-KW"/>
</dbReference>
<feature type="binding site" evidence="12">
    <location>
        <begin position="152"/>
        <end position="153"/>
    </location>
    <ligand>
        <name>UDP-N-acetyl-alpha-D-muramoyl-L-alanyl-D-glutamate</name>
        <dbReference type="ChEBI" id="CHEBI:83900"/>
    </ligand>
</feature>